<dbReference type="GO" id="GO:0016740">
    <property type="term" value="F:transferase activity"/>
    <property type="evidence" value="ECO:0007669"/>
    <property type="project" value="UniProtKB-KW"/>
</dbReference>
<evidence type="ECO:0000313" key="2">
    <source>
        <dbReference type="EMBL" id="AQK81321.1"/>
    </source>
</evidence>
<protein>
    <submittedName>
        <fullName evidence="2">Pyrophosphate--fructose 6-phosphate 1-phosphotransferase subunit alpha 2</fullName>
    </submittedName>
</protein>
<evidence type="ECO:0000256" key="1">
    <source>
        <dbReference type="SAM" id="MobiDB-lite"/>
    </source>
</evidence>
<dbReference type="EMBL" id="CM000782">
    <property type="protein sequence ID" value="AQK81321.1"/>
    <property type="molecule type" value="Genomic_DNA"/>
</dbReference>
<reference evidence="2" key="1">
    <citation type="submission" date="2015-12" db="EMBL/GenBank/DDBJ databases">
        <title>Update maize B73 reference genome by single molecule sequencing technologies.</title>
        <authorList>
            <consortium name="Maize Genome Sequencing Project"/>
            <person name="Ware D."/>
        </authorList>
    </citation>
    <scope>NUCLEOTIDE SEQUENCE</scope>
    <source>
        <tissue evidence="2">Seedling</tissue>
    </source>
</reference>
<feature type="compositionally biased region" description="Low complexity" evidence="1">
    <location>
        <begin position="72"/>
        <end position="89"/>
    </location>
</feature>
<name>A0A1D6LP85_MAIZE</name>
<feature type="region of interest" description="Disordered" evidence="1">
    <location>
        <begin position="29"/>
        <end position="53"/>
    </location>
</feature>
<feature type="compositionally biased region" description="Basic residues" evidence="1">
    <location>
        <begin position="29"/>
        <end position="43"/>
    </location>
</feature>
<gene>
    <name evidence="2" type="ORF">ZEAMMB73_Zm00001d036537</name>
</gene>
<dbReference type="AlphaFoldDB" id="A0A1D6LP85"/>
<keyword evidence="2" id="KW-0808">Transferase</keyword>
<proteinExistence type="predicted"/>
<sequence>MEISTTLYVSSVGVHTAWFCHRALRLHPRARSPRRSPRIRARSRAVLPRPQSRSVAALALPRDSRHAPYLRRAYASSPARPRPAKFPFLTRRDPPSAPPSLASHSRPRSWPPATSLL</sequence>
<accession>A0A1D6LP85</accession>
<organism evidence="2">
    <name type="scientific">Zea mays</name>
    <name type="common">Maize</name>
    <dbReference type="NCBI Taxonomy" id="4577"/>
    <lineage>
        <taxon>Eukaryota</taxon>
        <taxon>Viridiplantae</taxon>
        <taxon>Streptophyta</taxon>
        <taxon>Embryophyta</taxon>
        <taxon>Tracheophyta</taxon>
        <taxon>Spermatophyta</taxon>
        <taxon>Magnoliopsida</taxon>
        <taxon>Liliopsida</taxon>
        <taxon>Poales</taxon>
        <taxon>Poaceae</taxon>
        <taxon>PACMAD clade</taxon>
        <taxon>Panicoideae</taxon>
        <taxon>Andropogonodae</taxon>
        <taxon>Andropogoneae</taxon>
        <taxon>Tripsacinae</taxon>
        <taxon>Zea</taxon>
    </lineage>
</organism>
<feature type="region of interest" description="Disordered" evidence="1">
    <location>
        <begin position="72"/>
        <end position="117"/>
    </location>
</feature>